<evidence type="ECO:0000256" key="8">
    <source>
        <dbReference type="ARBA" id="ARBA00022692"/>
    </source>
</evidence>
<evidence type="ECO:0000256" key="10">
    <source>
        <dbReference type="ARBA" id="ARBA00022989"/>
    </source>
</evidence>
<evidence type="ECO:0000313" key="18">
    <source>
        <dbReference type="Proteomes" id="UP001491310"/>
    </source>
</evidence>
<evidence type="ECO:0000256" key="2">
    <source>
        <dbReference type="ARBA" id="ARBA00004969"/>
    </source>
</evidence>
<dbReference type="PANTHER" id="PTHR15458">
    <property type="entry name" value="PHOSPHATIDYLETHANOLAMINE N-METHYLTRANSFERASE"/>
    <property type="match status" value="1"/>
</dbReference>
<evidence type="ECO:0000256" key="5">
    <source>
        <dbReference type="ARBA" id="ARBA00022603"/>
    </source>
</evidence>
<dbReference type="InterPro" id="IPR007318">
    <property type="entry name" value="Phopholipid_MeTrfase"/>
</dbReference>
<feature type="transmembrane region" description="Helical" evidence="16">
    <location>
        <begin position="80"/>
        <end position="101"/>
    </location>
</feature>
<comment type="pathway">
    <text evidence="2">Phospholipid metabolism; phosphatidylcholine biosynthesis.</text>
</comment>
<evidence type="ECO:0000256" key="1">
    <source>
        <dbReference type="ARBA" id="ARBA00004477"/>
    </source>
</evidence>
<evidence type="ECO:0000256" key="3">
    <source>
        <dbReference type="ARBA" id="ARBA00005189"/>
    </source>
</evidence>
<keyword evidence="12 16" id="KW-0472">Membrane</keyword>
<dbReference type="EMBL" id="JALJOT010000014">
    <property type="protein sequence ID" value="KAK9903233.1"/>
    <property type="molecule type" value="Genomic_DNA"/>
</dbReference>
<evidence type="ECO:0000256" key="16">
    <source>
        <dbReference type="SAM" id="Phobius"/>
    </source>
</evidence>
<dbReference type="Proteomes" id="UP001491310">
    <property type="component" value="Unassembled WGS sequence"/>
</dbReference>
<feature type="transmembrane region" description="Helical" evidence="16">
    <location>
        <begin position="40"/>
        <end position="60"/>
    </location>
</feature>
<name>A0ABR2YDH9_9CHLO</name>
<comment type="pathway">
    <text evidence="3">Lipid metabolism.</text>
</comment>
<evidence type="ECO:0000256" key="15">
    <source>
        <dbReference type="ARBA" id="ARBA00034137"/>
    </source>
</evidence>
<dbReference type="PANTHER" id="PTHR15458:SF5">
    <property type="entry name" value="PHOSPHATIDYLETHANOLAMINE N-METHYLTRANSFERASE"/>
    <property type="match status" value="1"/>
</dbReference>
<evidence type="ECO:0000256" key="7">
    <source>
        <dbReference type="ARBA" id="ARBA00022691"/>
    </source>
</evidence>
<evidence type="ECO:0000256" key="4">
    <source>
        <dbReference type="ARBA" id="ARBA00022516"/>
    </source>
</evidence>
<evidence type="ECO:0000256" key="13">
    <source>
        <dbReference type="ARBA" id="ARBA00023209"/>
    </source>
</evidence>
<dbReference type="Pfam" id="PF04191">
    <property type="entry name" value="PEMT"/>
    <property type="match status" value="1"/>
</dbReference>
<comment type="caution">
    <text evidence="17">The sequence shown here is derived from an EMBL/GenBank/DDBJ whole genome shotgun (WGS) entry which is preliminary data.</text>
</comment>
<keyword evidence="8 16" id="KW-0812">Transmembrane</keyword>
<accession>A0ABR2YDH9</accession>
<proteinExistence type="predicted"/>
<evidence type="ECO:0000256" key="12">
    <source>
        <dbReference type="ARBA" id="ARBA00023136"/>
    </source>
</evidence>
<evidence type="ECO:0000256" key="6">
    <source>
        <dbReference type="ARBA" id="ARBA00022679"/>
    </source>
</evidence>
<keyword evidence="14" id="KW-1208">Phospholipid metabolism</keyword>
<keyword evidence="4" id="KW-0444">Lipid biosynthesis</keyword>
<reference evidence="17 18" key="1">
    <citation type="journal article" date="2024" name="Nat. Commun.">
        <title>Phylogenomics reveals the evolutionary origins of lichenization in chlorophyte algae.</title>
        <authorList>
            <person name="Puginier C."/>
            <person name="Libourel C."/>
            <person name="Otte J."/>
            <person name="Skaloud P."/>
            <person name="Haon M."/>
            <person name="Grisel S."/>
            <person name="Petersen M."/>
            <person name="Berrin J.G."/>
            <person name="Delaux P.M."/>
            <person name="Dal Grande F."/>
            <person name="Keller J."/>
        </authorList>
    </citation>
    <scope>NUCLEOTIDE SEQUENCE [LARGE SCALE GENOMIC DNA]</scope>
    <source>
        <strain evidence="17 18">SAG 216-7</strain>
    </source>
</reference>
<keyword evidence="18" id="KW-1185">Reference proteome</keyword>
<sequence>MAWIDATTVASLTGPHLLYAFIWFLPGLWRQGFSKPVKAFQIAATLGKVLQFTAVVAWYTVKSKEQGLKLDLLEVTWLQWGAFFALVFLGQVLNISVYNTLSTNGVYYGTKLGKKVAWQHGFPFNTVSHPQYLGAVLTVWGIASLLWDVSPPGLATLAGYWTLLYGITAFWEQFL</sequence>
<evidence type="ECO:0000256" key="9">
    <source>
        <dbReference type="ARBA" id="ARBA00022824"/>
    </source>
</evidence>
<keyword evidence="11" id="KW-0443">Lipid metabolism</keyword>
<dbReference type="EC" id="2.1.1.71" evidence="15"/>
<keyword evidence="10 16" id="KW-1133">Transmembrane helix</keyword>
<keyword evidence="13" id="KW-0594">Phospholipid biosynthesis</keyword>
<feature type="transmembrane region" description="Helical" evidence="16">
    <location>
        <begin position="6"/>
        <end position="28"/>
    </location>
</feature>
<protein>
    <recommendedName>
        <fullName evidence="15">phosphatidyl-N-methylethanolamine N-methyltransferase</fullName>
        <ecNumber evidence="15">2.1.1.71</ecNumber>
    </recommendedName>
</protein>
<evidence type="ECO:0000313" key="17">
    <source>
        <dbReference type="EMBL" id="KAK9903233.1"/>
    </source>
</evidence>
<evidence type="ECO:0000256" key="14">
    <source>
        <dbReference type="ARBA" id="ARBA00023264"/>
    </source>
</evidence>
<keyword evidence="9" id="KW-0256">Endoplasmic reticulum</keyword>
<dbReference type="Gene3D" id="1.20.120.1630">
    <property type="match status" value="1"/>
</dbReference>
<keyword evidence="5" id="KW-0489">Methyltransferase</keyword>
<evidence type="ECO:0000256" key="11">
    <source>
        <dbReference type="ARBA" id="ARBA00023098"/>
    </source>
</evidence>
<dbReference type="InterPro" id="IPR024960">
    <property type="entry name" value="PEMT/MFAP"/>
</dbReference>
<keyword evidence="6" id="KW-0808">Transferase</keyword>
<comment type="subcellular location">
    <subcellularLocation>
        <location evidence="1">Endoplasmic reticulum membrane</location>
        <topology evidence="1">Multi-pass membrane protein</topology>
    </subcellularLocation>
</comment>
<gene>
    <name evidence="17" type="ORF">WJX75_000389</name>
</gene>
<organism evidence="17 18">
    <name type="scientific">Coccomyxa subellipsoidea</name>
    <dbReference type="NCBI Taxonomy" id="248742"/>
    <lineage>
        <taxon>Eukaryota</taxon>
        <taxon>Viridiplantae</taxon>
        <taxon>Chlorophyta</taxon>
        <taxon>core chlorophytes</taxon>
        <taxon>Trebouxiophyceae</taxon>
        <taxon>Trebouxiophyceae incertae sedis</taxon>
        <taxon>Coccomyxaceae</taxon>
        <taxon>Coccomyxa</taxon>
    </lineage>
</organism>
<keyword evidence="7" id="KW-0949">S-adenosyl-L-methionine</keyword>